<dbReference type="Proteomes" id="UP000181899">
    <property type="component" value="Unassembled WGS sequence"/>
</dbReference>
<reference evidence="1 2" key="1">
    <citation type="submission" date="2016-10" db="EMBL/GenBank/DDBJ databases">
        <authorList>
            <person name="de Groot N.N."/>
        </authorList>
    </citation>
    <scope>NUCLEOTIDE SEQUENCE [LARGE SCALE GENOMIC DNA]</scope>
    <source>
        <strain evidence="1 2">ML2</strain>
    </source>
</reference>
<keyword evidence="2" id="KW-1185">Reference proteome</keyword>
<evidence type="ECO:0000313" key="1">
    <source>
        <dbReference type="EMBL" id="SFN89442.1"/>
    </source>
</evidence>
<protein>
    <submittedName>
        <fullName evidence="1">Uncharacterized protein</fullName>
    </submittedName>
</protein>
<dbReference type="EMBL" id="FOVK01000007">
    <property type="protein sequence ID" value="SFN89442.1"/>
    <property type="molecule type" value="Genomic_DNA"/>
</dbReference>
<evidence type="ECO:0000313" key="2">
    <source>
        <dbReference type="Proteomes" id="UP000181899"/>
    </source>
</evidence>
<proteinExistence type="predicted"/>
<name>A0A1I5CR68_9CLOT</name>
<sequence>MLDGELAVPCNLQSATAGCNP</sequence>
<gene>
    <name evidence="1" type="ORF">SAMN04488695_1076</name>
</gene>
<dbReference type="AlphaFoldDB" id="A0A1I5CR68"/>
<organism evidence="1 2">
    <name type="scientific">Proteiniclasticum ruminis</name>
    <dbReference type="NCBI Taxonomy" id="398199"/>
    <lineage>
        <taxon>Bacteria</taxon>
        <taxon>Bacillati</taxon>
        <taxon>Bacillota</taxon>
        <taxon>Clostridia</taxon>
        <taxon>Eubacteriales</taxon>
        <taxon>Clostridiaceae</taxon>
        <taxon>Proteiniclasticum</taxon>
    </lineage>
</organism>
<accession>A0A1I5CR68</accession>